<feature type="non-terminal residue" evidence="2">
    <location>
        <position position="1"/>
    </location>
</feature>
<dbReference type="PANTHER" id="PTHR43174">
    <property type="entry name" value="UDP-N-ACETYLGLUCOSAMINE 2-EPIMERASE"/>
    <property type="match status" value="1"/>
</dbReference>
<keyword evidence="3" id="KW-1185">Reference proteome</keyword>
<dbReference type="InterPro" id="IPR003331">
    <property type="entry name" value="UDP_GlcNAc_Epimerase_2_dom"/>
</dbReference>
<comment type="caution">
    <text evidence="2">The sequence shown here is derived from an EMBL/GenBank/DDBJ whole genome shotgun (WGS) entry which is preliminary data.</text>
</comment>
<dbReference type="RefSeq" id="WP_058573057.1">
    <property type="nucleotide sequence ID" value="NZ_LOPV01000437.1"/>
</dbReference>
<dbReference type="PANTHER" id="PTHR43174:SF1">
    <property type="entry name" value="UDP-N-ACETYLGLUCOSAMINE 2-EPIMERASE"/>
    <property type="match status" value="1"/>
</dbReference>
<dbReference type="SUPFAM" id="SSF53756">
    <property type="entry name" value="UDP-Glycosyltransferase/glycogen phosphorylase"/>
    <property type="match status" value="1"/>
</dbReference>
<evidence type="ECO:0000313" key="2">
    <source>
        <dbReference type="EMBL" id="KTG19695.1"/>
    </source>
</evidence>
<name>A0A0W1S216_9EURY</name>
<dbReference type="NCBIfam" id="TIGR00236">
    <property type="entry name" value="wecB"/>
    <property type="match status" value="1"/>
</dbReference>
<sequence length="249" mass="27476">GEMIIGIEEILLKEDTDVVLVQGDTNSVLAGTIAATKLDCDVGHVEAGLRSFDRDMPEEKNRVIADHTADYLFAPTEQSEEFLLEEGLPEDRVFVTGNTVVDAVQQNHKLASRKSSVLEEFGLEDTEYGLLTAHRAENVDDKETFEDLLEGVERVGEELDIEFLYPIHPRARGQLDEFGLSIPEHIKTIPPQDYLDFLQLQSGAKIILTDSGGVQEEACILGVPCVTLRENTERPETLEVGANRLAGTA</sequence>
<dbReference type="Proteomes" id="UP000053157">
    <property type="component" value="Unassembled WGS sequence"/>
</dbReference>
<dbReference type="AlphaFoldDB" id="A0A0W1S216"/>
<dbReference type="InterPro" id="IPR029767">
    <property type="entry name" value="WecB-like"/>
</dbReference>
<organism evidence="2 3">
    <name type="scientific">Haloferax profundi</name>
    <dbReference type="NCBI Taxonomy" id="1544718"/>
    <lineage>
        <taxon>Archaea</taxon>
        <taxon>Methanobacteriati</taxon>
        <taxon>Methanobacteriota</taxon>
        <taxon>Stenosarchaea group</taxon>
        <taxon>Halobacteria</taxon>
        <taxon>Halobacteriales</taxon>
        <taxon>Haloferacaceae</taxon>
        <taxon>Haloferax</taxon>
    </lineage>
</organism>
<dbReference type="EMBL" id="LOPV01000437">
    <property type="protein sequence ID" value="KTG19695.1"/>
    <property type="molecule type" value="Genomic_DNA"/>
</dbReference>
<evidence type="ECO:0000313" key="3">
    <source>
        <dbReference type="Proteomes" id="UP000053157"/>
    </source>
</evidence>
<dbReference type="Pfam" id="PF02350">
    <property type="entry name" value="Epimerase_2"/>
    <property type="match status" value="1"/>
</dbReference>
<feature type="domain" description="UDP-N-acetylglucosamine 2-epimerase" evidence="1">
    <location>
        <begin position="1"/>
        <end position="248"/>
    </location>
</feature>
<evidence type="ECO:0000259" key="1">
    <source>
        <dbReference type="Pfam" id="PF02350"/>
    </source>
</evidence>
<gene>
    <name evidence="2" type="ORF">AUR66_18055</name>
</gene>
<feature type="non-terminal residue" evidence="2">
    <location>
        <position position="249"/>
    </location>
</feature>
<dbReference type="OrthoDB" id="7018at2157"/>
<accession>A0A0W1S216</accession>
<dbReference type="CDD" id="cd03786">
    <property type="entry name" value="GTB_UDP-GlcNAc_2-Epimerase"/>
    <property type="match status" value="1"/>
</dbReference>
<proteinExistence type="predicted"/>
<dbReference type="Gene3D" id="3.40.50.2000">
    <property type="entry name" value="Glycogen Phosphorylase B"/>
    <property type="match status" value="2"/>
</dbReference>
<protein>
    <submittedName>
        <fullName evidence="2">UDP-N-acetyl glucosamine 2-epimerase</fullName>
    </submittedName>
</protein>
<reference evidence="2 3" key="1">
    <citation type="submission" date="2015-12" db="EMBL/GenBank/DDBJ databases">
        <title>Haloferax profundi sp. nov. isolated from the Discovery deep brine-seawater interface in the Red Sea.</title>
        <authorList>
            <person name="Zhang G."/>
            <person name="Stingl U."/>
            <person name="Rashid M."/>
        </authorList>
    </citation>
    <scope>NUCLEOTIDE SEQUENCE [LARGE SCALE GENOMIC DNA]</scope>
    <source>
        <strain evidence="2 3">SB29</strain>
    </source>
</reference>